<organism evidence="1 2">
    <name type="scientific">Pristionchus mayeri</name>
    <dbReference type="NCBI Taxonomy" id="1317129"/>
    <lineage>
        <taxon>Eukaryota</taxon>
        <taxon>Metazoa</taxon>
        <taxon>Ecdysozoa</taxon>
        <taxon>Nematoda</taxon>
        <taxon>Chromadorea</taxon>
        <taxon>Rhabditida</taxon>
        <taxon>Rhabditina</taxon>
        <taxon>Diplogasteromorpha</taxon>
        <taxon>Diplogasteroidea</taxon>
        <taxon>Neodiplogasteridae</taxon>
        <taxon>Pristionchus</taxon>
    </lineage>
</organism>
<keyword evidence="2" id="KW-1185">Reference proteome</keyword>
<evidence type="ECO:0000313" key="2">
    <source>
        <dbReference type="Proteomes" id="UP001328107"/>
    </source>
</evidence>
<dbReference type="Proteomes" id="UP001328107">
    <property type="component" value="Unassembled WGS sequence"/>
</dbReference>
<dbReference type="EMBL" id="BTRK01000003">
    <property type="protein sequence ID" value="GMR43744.1"/>
    <property type="molecule type" value="Genomic_DNA"/>
</dbReference>
<dbReference type="AlphaFoldDB" id="A0AAN5CGV2"/>
<evidence type="ECO:0000313" key="1">
    <source>
        <dbReference type="EMBL" id="GMR43744.1"/>
    </source>
</evidence>
<protein>
    <submittedName>
        <fullName evidence="1">Uncharacterized protein</fullName>
    </submittedName>
</protein>
<feature type="non-terminal residue" evidence="1">
    <location>
        <position position="84"/>
    </location>
</feature>
<reference evidence="2" key="1">
    <citation type="submission" date="2022-10" db="EMBL/GenBank/DDBJ databases">
        <title>Genome assembly of Pristionchus species.</title>
        <authorList>
            <person name="Yoshida K."/>
            <person name="Sommer R.J."/>
        </authorList>
    </citation>
    <scope>NUCLEOTIDE SEQUENCE [LARGE SCALE GENOMIC DNA]</scope>
    <source>
        <strain evidence="2">RS5460</strain>
    </source>
</reference>
<feature type="non-terminal residue" evidence="1">
    <location>
        <position position="1"/>
    </location>
</feature>
<proteinExistence type="predicted"/>
<accession>A0AAN5CGV2</accession>
<comment type="caution">
    <text evidence="1">The sequence shown here is derived from an EMBL/GenBank/DDBJ whole genome shotgun (WGS) entry which is preliminary data.</text>
</comment>
<gene>
    <name evidence="1" type="ORF">PMAYCL1PPCAC_13939</name>
</gene>
<sequence>SEPLTTVEEWRKESFDFSRESDDVLIPVTSRAFDALSLILKGSDLPRIRNALAAMDFERSNCVQIDNAEEQSVRSLFFGIIQSL</sequence>
<name>A0AAN5CGV2_9BILA</name>